<gene>
    <name evidence="5" type="ORF">L0M99_00290</name>
</gene>
<reference evidence="5" key="1">
    <citation type="submission" date="2022-01" db="EMBL/GenBank/DDBJ databases">
        <title>Collection of gut derived symbiotic bacterial strains cultured from healthy donors.</title>
        <authorList>
            <person name="Lin H."/>
            <person name="Kohout C."/>
            <person name="Waligurski E."/>
            <person name="Pamer E.G."/>
        </authorList>
    </citation>
    <scope>NUCLEOTIDE SEQUENCE</scope>
    <source>
        <strain evidence="5">DFI.7.46</strain>
    </source>
</reference>
<feature type="domain" description="Peptidase M16 N-terminal" evidence="3">
    <location>
        <begin position="39"/>
        <end position="184"/>
    </location>
</feature>
<organism evidence="5 6">
    <name type="scientific">Varibaculum cambriense</name>
    <dbReference type="NCBI Taxonomy" id="184870"/>
    <lineage>
        <taxon>Bacteria</taxon>
        <taxon>Bacillati</taxon>
        <taxon>Actinomycetota</taxon>
        <taxon>Actinomycetes</taxon>
        <taxon>Actinomycetales</taxon>
        <taxon>Actinomycetaceae</taxon>
        <taxon>Varibaculum</taxon>
    </lineage>
</organism>
<comment type="similarity">
    <text evidence="1 2">Belongs to the peptidase M16 family.</text>
</comment>
<evidence type="ECO:0000259" key="3">
    <source>
        <dbReference type="Pfam" id="PF00675"/>
    </source>
</evidence>
<dbReference type="GO" id="GO:0006508">
    <property type="term" value="P:proteolysis"/>
    <property type="evidence" value="ECO:0007669"/>
    <property type="project" value="InterPro"/>
</dbReference>
<evidence type="ECO:0000259" key="4">
    <source>
        <dbReference type="Pfam" id="PF05193"/>
    </source>
</evidence>
<accession>A0AAJ1B9R2</accession>
<proteinExistence type="inferred from homology"/>
<dbReference type="EMBL" id="JAKNHJ010000001">
    <property type="protein sequence ID" value="MCG4616934.1"/>
    <property type="molecule type" value="Genomic_DNA"/>
</dbReference>
<dbReference type="PROSITE" id="PS00143">
    <property type="entry name" value="INSULINASE"/>
    <property type="match status" value="1"/>
</dbReference>
<comment type="caution">
    <text evidence="5">The sequence shown here is derived from an EMBL/GenBank/DDBJ whole genome shotgun (WGS) entry which is preliminary data.</text>
</comment>
<evidence type="ECO:0000313" key="6">
    <source>
        <dbReference type="Proteomes" id="UP001200537"/>
    </source>
</evidence>
<name>A0AAJ1B9R2_9ACTO</name>
<dbReference type="RefSeq" id="WP_238127373.1">
    <property type="nucleotide sequence ID" value="NZ_CBCTPO010000004.1"/>
</dbReference>
<dbReference type="InterPro" id="IPR011249">
    <property type="entry name" value="Metalloenz_LuxS/M16"/>
</dbReference>
<evidence type="ECO:0000256" key="1">
    <source>
        <dbReference type="ARBA" id="ARBA00007261"/>
    </source>
</evidence>
<protein>
    <submittedName>
        <fullName evidence="5">Insulinase family protein</fullName>
    </submittedName>
</protein>
<sequence length="439" mass="47130">MPEKYDYKLPLSAQAPRLSISEGETLIERSILPGGIRLITQQVPASPSVVLGFWIPAGSRDEGPQHLGSTHYLEHLLFKGSATRTAKQISRAFDAVGGELNAATAKESTHYYCRVLSRDLPMAVEVLTEMLARPTLASPDFELERAVILDELAMSQDDPQDVGYEKFLGQLFPSSPLGLPVGGTAQTVAATPLEAVKAHHQRWYQPRHLVVAAAGDIKHDRLAQLILEAAGKNGWDLPAGTDPEVPQRTQPAPAVPASAVVEKTVEQGQIFIGTRSLPANDPQRDTLSMLLTVLSGGMSSRLFQEIREKRGLAYSTYAFDSAYSDSGSFGLYAGCAPNNLEQVGDLLVAELEKLAEQGVPEGELAEALGQLSGGVLLGMDDNRARMARLGRAEVNGGRLRTIEQLNAALQNVSSAQISELAAQFLGLPQVKVVVRPAVA</sequence>
<dbReference type="GO" id="GO:0046872">
    <property type="term" value="F:metal ion binding"/>
    <property type="evidence" value="ECO:0007669"/>
    <property type="project" value="InterPro"/>
</dbReference>
<dbReference type="Pfam" id="PF00675">
    <property type="entry name" value="Peptidase_M16"/>
    <property type="match status" value="1"/>
</dbReference>
<evidence type="ECO:0000313" key="5">
    <source>
        <dbReference type="EMBL" id="MCG4616934.1"/>
    </source>
</evidence>
<feature type="domain" description="Peptidase M16 C-terminal" evidence="4">
    <location>
        <begin position="193"/>
        <end position="371"/>
    </location>
</feature>
<dbReference type="SUPFAM" id="SSF63411">
    <property type="entry name" value="LuxS/MPP-like metallohydrolase"/>
    <property type="match status" value="2"/>
</dbReference>
<evidence type="ECO:0000256" key="2">
    <source>
        <dbReference type="RuleBase" id="RU004447"/>
    </source>
</evidence>
<dbReference type="PANTHER" id="PTHR11851:SF49">
    <property type="entry name" value="MITOCHONDRIAL-PROCESSING PEPTIDASE SUBUNIT ALPHA"/>
    <property type="match status" value="1"/>
</dbReference>
<dbReference type="InterPro" id="IPR011765">
    <property type="entry name" value="Pept_M16_N"/>
</dbReference>
<dbReference type="AlphaFoldDB" id="A0AAJ1B9R2"/>
<dbReference type="Gene3D" id="3.30.830.10">
    <property type="entry name" value="Metalloenzyme, LuxS/M16 peptidase-like"/>
    <property type="match status" value="2"/>
</dbReference>
<dbReference type="Pfam" id="PF05193">
    <property type="entry name" value="Peptidase_M16_C"/>
    <property type="match status" value="1"/>
</dbReference>
<dbReference type="InterPro" id="IPR007863">
    <property type="entry name" value="Peptidase_M16_C"/>
</dbReference>
<dbReference type="PANTHER" id="PTHR11851">
    <property type="entry name" value="METALLOPROTEASE"/>
    <property type="match status" value="1"/>
</dbReference>
<dbReference type="InterPro" id="IPR001431">
    <property type="entry name" value="Pept_M16_Zn_BS"/>
</dbReference>
<dbReference type="Proteomes" id="UP001200537">
    <property type="component" value="Unassembled WGS sequence"/>
</dbReference>
<dbReference type="InterPro" id="IPR050361">
    <property type="entry name" value="MPP/UQCRC_Complex"/>
</dbReference>
<dbReference type="GO" id="GO:0004222">
    <property type="term" value="F:metalloendopeptidase activity"/>
    <property type="evidence" value="ECO:0007669"/>
    <property type="project" value="InterPro"/>
</dbReference>